<dbReference type="GO" id="GO:0006508">
    <property type="term" value="P:proteolysis"/>
    <property type="evidence" value="ECO:0007669"/>
    <property type="project" value="UniProtKB-KW"/>
</dbReference>
<protein>
    <recommendedName>
        <fullName evidence="8">Abasic site processing protein</fullName>
        <ecNumber evidence="8">3.4.-.-</ecNumber>
    </recommendedName>
</protein>
<keyword evidence="3" id="KW-0227">DNA damage</keyword>
<keyword evidence="6" id="KW-0238">DNA-binding</keyword>
<evidence type="ECO:0000256" key="8">
    <source>
        <dbReference type="RuleBase" id="RU364100"/>
    </source>
</evidence>
<dbReference type="GO" id="GO:0003697">
    <property type="term" value="F:single-stranded DNA binding"/>
    <property type="evidence" value="ECO:0007669"/>
    <property type="project" value="InterPro"/>
</dbReference>
<evidence type="ECO:0000256" key="1">
    <source>
        <dbReference type="ARBA" id="ARBA00008136"/>
    </source>
</evidence>
<evidence type="ECO:0000256" key="5">
    <source>
        <dbReference type="ARBA" id="ARBA00023124"/>
    </source>
</evidence>
<dbReference type="EC" id="3.4.-.-" evidence="8"/>
<evidence type="ECO:0000256" key="3">
    <source>
        <dbReference type="ARBA" id="ARBA00022763"/>
    </source>
</evidence>
<dbReference type="InterPro" id="IPR003738">
    <property type="entry name" value="SRAP"/>
</dbReference>
<keyword evidence="2 8" id="KW-0645">Protease</keyword>
<evidence type="ECO:0000256" key="6">
    <source>
        <dbReference type="ARBA" id="ARBA00023125"/>
    </source>
</evidence>
<reference evidence="9" key="1">
    <citation type="submission" date="2023-03" db="EMBL/GenBank/DDBJ databases">
        <authorList>
            <person name="Shen W."/>
            <person name="Cai J."/>
        </authorList>
    </citation>
    <scope>NUCLEOTIDE SEQUENCE</scope>
    <source>
        <strain evidence="9">B226-2</strain>
    </source>
</reference>
<dbReference type="PANTHER" id="PTHR13604">
    <property type="entry name" value="DC12-RELATED"/>
    <property type="match status" value="1"/>
</dbReference>
<dbReference type="Gene3D" id="3.90.1680.10">
    <property type="entry name" value="SOS response associated peptidase-like"/>
    <property type="match status" value="1"/>
</dbReference>
<dbReference type="GO" id="GO:0008233">
    <property type="term" value="F:peptidase activity"/>
    <property type="evidence" value="ECO:0007669"/>
    <property type="project" value="UniProtKB-KW"/>
</dbReference>
<evidence type="ECO:0000256" key="7">
    <source>
        <dbReference type="ARBA" id="ARBA00023239"/>
    </source>
</evidence>
<dbReference type="PANTHER" id="PTHR13604:SF0">
    <property type="entry name" value="ABASIC SITE PROCESSING PROTEIN HMCES"/>
    <property type="match status" value="1"/>
</dbReference>
<comment type="caution">
    <text evidence="9">The sequence shown here is derived from an EMBL/GenBank/DDBJ whole genome shotgun (WGS) entry which is preliminary data.</text>
</comment>
<organism evidence="9 10">
    <name type="scientific">Enterococcus asini</name>
    <dbReference type="NCBI Taxonomy" id="57732"/>
    <lineage>
        <taxon>Bacteria</taxon>
        <taxon>Bacillati</taxon>
        <taxon>Bacillota</taxon>
        <taxon>Bacilli</taxon>
        <taxon>Lactobacillales</taxon>
        <taxon>Enterococcaceae</taxon>
        <taxon>Enterococcus</taxon>
    </lineage>
</organism>
<keyword evidence="7" id="KW-0456">Lyase</keyword>
<dbReference type="GO" id="GO:0106300">
    <property type="term" value="P:protein-DNA covalent cross-linking repair"/>
    <property type="evidence" value="ECO:0007669"/>
    <property type="project" value="InterPro"/>
</dbReference>
<keyword evidence="5" id="KW-0190">Covalent protein-DNA linkage</keyword>
<sequence>MCGRYLFDPMTGELKEYYKLAFQMKQDDLKTGEIFPSEEVITLGSGPDQKLRVALTTWGFSNHQNKQRLINARSETVEEKPTFRQEFRRHRCLFPMSGFYEWNKDKERILFTYPDEREMYVAGLYRVKDGQTESVILTTEPNELVEPIHNRMPLIIDKKDARDWLENTEKAALLLHKTDESKLVLQKIPKDKN</sequence>
<dbReference type="InterPro" id="IPR036590">
    <property type="entry name" value="SRAP-like"/>
</dbReference>
<evidence type="ECO:0000256" key="4">
    <source>
        <dbReference type="ARBA" id="ARBA00022801"/>
    </source>
</evidence>
<dbReference type="Proteomes" id="UP001256711">
    <property type="component" value="Unassembled WGS sequence"/>
</dbReference>
<accession>A0AAW8TYD1</accession>
<dbReference type="AlphaFoldDB" id="A0AAW8TYD1"/>
<dbReference type="GO" id="GO:0016829">
    <property type="term" value="F:lyase activity"/>
    <property type="evidence" value="ECO:0007669"/>
    <property type="project" value="UniProtKB-KW"/>
</dbReference>
<comment type="similarity">
    <text evidence="1 8">Belongs to the SOS response-associated peptidase family.</text>
</comment>
<dbReference type="SUPFAM" id="SSF143081">
    <property type="entry name" value="BB1717-like"/>
    <property type="match status" value="1"/>
</dbReference>
<evidence type="ECO:0000256" key="2">
    <source>
        <dbReference type="ARBA" id="ARBA00022670"/>
    </source>
</evidence>
<dbReference type="EMBL" id="JARQBJ010000005">
    <property type="protein sequence ID" value="MDT2811048.1"/>
    <property type="molecule type" value="Genomic_DNA"/>
</dbReference>
<evidence type="ECO:0000313" key="10">
    <source>
        <dbReference type="Proteomes" id="UP001256711"/>
    </source>
</evidence>
<evidence type="ECO:0000313" key="9">
    <source>
        <dbReference type="EMBL" id="MDT2811048.1"/>
    </source>
</evidence>
<dbReference type="RefSeq" id="WP_303218874.1">
    <property type="nucleotide sequence ID" value="NZ_CAUGVL010000020.1"/>
</dbReference>
<keyword evidence="4 8" id="KW-0378">Hydrolase</keyword>
<dbReference type="Pfam" id="PF02586">
    <property type="entry name" value="SRAP"/>
    <property type="match status" value="1"/>
</dbReference>
<gene>
    <name evidence="9" type="ORF">P7H43_11225</name>
</gene>
<proteinExistence type="inferred from homology"/>
<name>A0AAW8TYD1_9ENTE</name>